<dbReference type="Pfam" id="PF12705">
    <property type="entry name" value="PDDEXK_1"/>
    <property type="match status" value="1"/>
</dbReference>
<accession>A0A3B0TW03</accession>
<dbReference type="Gene3D" id="3.90.320.10">
    <property type="match status" value="1"/>
</dbReference>
<evidence type="ECO:0000259" key="1">
    <source>
        <dbReference type="Pfam" id="PF12705"/>
    </source>
</evidence>
<organism evidence="2">
    <name type="scientific">hydrothermal vent metagenome</name>
    <dbReference type="NCBI Taxonomy" id="652676"/>
    <lineage>
        <taxon>unclassified sequences</taxon>
        <taxon>metagenomes</taxon>
        <taxon>ecological metagenomes</taxon>
    </lineage>
</organism>
<name>A0A3B0TW03_9ZZZZ</name>
<gene>
    <name evidence="2" type="ORF">MNBD_ALPHA11-1383</name>
</gene>
<feature type="non-terminal residue" evidence="2">
    <location>
        <position position="1"/>
    </location>
</feature>
<protein>
    <submittedName>
        <fullName evidence="2">FIG041266: ATP-dependent nuclease subunit B</fullName>
    </submittedName>
</protein>
<evidence type="ECO:0000313" key="2">
    <source>
        <dbReference type="EMBL" id="VAW17577.1"/>
    </source>
</evidence>
<proteinExistence type="predicted"/>
<dbReference type="InterPro" id="IPR011604">
    <property type="entry name" value="PDDEXK-like_dom_sf"/>
</dbReference>
<dbReference type="AlphaFoldDB" id="A0A3B0TW03"/>
<sequence length="422" mass="47249">SISIWGRLEARLQSRDLMIICTLNEGIWPQVADPGPWLSRSMRLNAGLEPPERMHGLAAHDFEMAFGNPNIILSYSTRIGSSPALPSRLLERFLAFVGDSAGEDIIKRGNNWLHSARHLDKTGPAKPAMRPAPSPPAVLRPKSISITEVETLIRSPYDLYAKYVLGLKSLDPLGQEIGNRERGMLVHEVFAEFVEQEHDVNDKNAATILNNIAKGIFAVLDGLPDQRDIWLKRFQKSAQGFLEFERQRDADIKTRFAEIDLKWKNPVNGFELRGRADRIDVRHDGALEILDFKTGNVPSKTEMKEFMAPQMLIEAAIAKDVGFKKHLPASVKAANYIKIALGPLAFDLHPFETPSGMDIDEAAQKILQMVQLRADIFLYSDSSIMSPRIMPLSSQRFTPAYDHLARTAEWTEVEAQETGGES</sequence>
<dbReference type="EMBL" id="UOEQ01000143">
    <property type="protein sequence ID" value="VAW17577.1"/>
    <property type="molecule type" value="Genomic_DNA"/>
</dbReference>
<reference evidence="2" key="1">
    <citation type="submission" date="2018-06" db="EMBL/GenBank/DDBJ databases">
        <authorList>
            <person name="Zhirakovskaya E."/>
        </authorList>
    </citation>
    <scope>NUCLEOTIDE SEQUENCE</scope>
</reference>
<feature type="domain" description="PD-(D/E)XK endonuclease-like" evidence="1">
    <location>
        <begin position="144"/>
        <end position="347"/>
    </location>
</feature>
<dbReference type="InterPro" id="IPR038726">
    <property type="entry name" value="PDDEXK_AddAB-type"/>
</dbReference>